<evidence type="ECO:0000313" key="3">
    <source>
        <dbReference type="Proteomes" id="UP001205337"/>
    </source>
</evidence>
<dbReference type="RefSeq" id="WP_258798021.1">
    <property type="nucleotide sequence ID" value="NZ_JANTHX010000005.1"/>
</dbReference>
<evidence type="ECO:0000313" key="2">
    <source>
        <dbReference type="EMBL" id="MCS0499001.1"/>
    </source>
</evidence>
<feature type="domain" description="DUF218" evidence="1">
    <location>
        <begin position="42"/>
        <end position="154"/>
    </location>
</feature>
<reference evidence="2 3" key="1">
    <citation type="submission" date="2022-08" db="EMBL/GenBank/DDBJ databases">
        <authorList>
            <person name="Li F."/>
        </authorList>
    </citation>
    <scope>NUCLEOTIDE SEQUENCE [LARGE SCALE GENOMIC DNA]</scope>
    <source>
        <strain evidence="2 3">10F1B-8-1</strain>
    </source>
</reference>
<accession>A0ABT1ZE88</accession>
<name>A0ABT1ZE88_9MICO</name>
<organism evidence="2 3">
    <name type="scientific">Protaetiibacter mangrovi</name>
    <dbReference type="NCBI Taxonomy" id="2970926"/>
    <lineage>
        <taxon>Bacteria</taxon>
        <taxon>Bacillati</taxon>
        <taxon>Actinomycetota</taxon>
        <taxon>Actinomycetes</taxon>
        <taxon>Micrococcales</taxon>
        <taxon>Microbacteriaceae</taxon>
        <taxon>Protaetiibacter</taxon>
    </lineage>
</organism>
<dbReference type="Pfam" id="PF02698">
    <property type="entry name" value="DUF218"/>
    <property type="match status" value="1"/>
</dbReference>
<protein>
    <submittedName>
        <fullName evidence="2">YdcF family protein</fullName>
    </submittedName>
</protein>
<dbReference type="EMBL" id="JANTHX010000005">
    <property type="protein sequence ID" value="MCS0499001.1"/>
    <property type="molecule type" value="Genomic_DNA"/>
</dbReference>
<dbReference type="PANTHER" id="PTHR30336:SF20">
    <property type="entry name" value="DUF218 DOMAIN-CONTAINING PROTEIN"/>
    <property type="match status" value="1"/>
</dbReference>
<dbReference type="InterPro" id="IPR051599">
    <property type="entry name" value="Cell_Envelope_Assoc"/>
</dbReference>
<proteinExistence type="predicted"/>
<keyword evidence="3" id="KW-1185">Reference proteome</keyword>
<dbReference type="PANTHER" id="PTHR30336">
    <property type="entry name" value="INNER MEMBRANE PROTEIN, PROBABLE PERMEASE"/>
    <property type="match status" value="1"/>
</dbReference>
<comment type="caution">
    <text evidence="2">The sequence shown here is derived from an EMBL/GenBank/DDBJ whole genome shotgun (WGS) entry which is preliminary data.</text>
</comment>
<evidence type="ECO:0000259" key="1">
    <source>
        <dbReference type="Pfam" id="PF02698"/>
    </source>
</evidence>
<sequence length="194" mass="21149">MRRLAIAVAAVLAAVLMWGELVHLRASTRRLGGAAGADGPQVVVGLGYGNRGTRANLVNRQRVRAAVRTFRGAPGDRLVFSGGPVHSPVPEAELMAHYAREELGVRGEILVETRSRNTRENVRNVVPLLEGAARIALVSNPLHGEYARAELRRIRPDLAERLVRADDYRVGEQLLLKPVMAVIGLRALRGLPRP</sequence>
<dbReference type="Gene3D" id="3.40.50.620">
    <property type="entry name" value="HUPs"/>
    <property type="match status" value="1"/>
</dbReference>
<dbReference type="InterPro" id="IPR014729">
    <property type="entry name" value="Rossmann-like_a/b/a_fold"/>
</dbReference>
<dbReference type="InterPro" id="IPR003848">
    <property type="entry name" value="DUF218"/>
</dbReference>
<dbReference type="CDD" id="cd06259">
    <property type="entry name" value="YdcF-like"/>
    <property type="match status" value="1"/>
</dbReference>
<dbReference type="Proteomes" id="UP001205337">
    <property type="component" value="Unassembled WGS sequence"/>
</dbReference>
<gene>
    <name evidence="2" type="ORF">NUH29_05475</name>
</gene>